<accession>A0A8J2K3U7</accession>
<organism evidence="1 3">
    <name type="scientific">Allacma fusca</name>
    <dbReference type="NCBI Taxonomy" id="39272"/>
    <lineage>
        <taxon>Eukaryota</taxon>
        <taxon>Metazoa</taxon>
        <taxon>Ecdysozoa</taxon>
        <taxon>Arthropoda</taxon>
        <taxon>Hexapoda</taxon>
        <taxon>Collembola</taxon>
        <taxon>Symphypleona</taxon>
        <taxon>Sminthuridae</taxon>
        <taxon>Allacma</taxon>
    </lineage>
</organism>
<feature type="non-terminal residue" evidence="1">
    <location>
        <position position="1"/>
    </location>
</feature>
<evidence type="ECO:0000313" key="2">
    <source>
        <dbReference type="EMBL" id="CAG7729183.1"/>
    </source>
</evidence>
<comment type="caution">
    <text evidence="1">The sequence shown here is derived from an EMBL/GenBank/DDBJ whole genome shotgun (WGS) entry which is preliminary data.</text>
</comment>
<name>A0A8J2K3U7_9HEXA</name>
<dbReference type="EMBL" id="CAJVCH010174736">
    <property type="protein sequence ID" value="CAG7729183.1"/>
    <property type="molecule type" value="Genomic_DNA"/>
</dbReference>
<dbReference type="AlphaFoldDB" id="A0A8J2K3U7"/>
<sequence length="21" mass="2159">ATPTLKLPTVAFTMIGLTLIG</sequence>
<reference evidence="1" key="1">
    <citation type="submission" date="2021-06" db="EMBL/GenBank/DDBJ databases">
        <authorList>
            <person name="Hodson N. C."/>
            <person name="Mongue J. A."/>
            <person name="Jaron S. K."/>
        </authorList>
    </citation>
    <scope>NUCLEOTIDE SEQUENCE</scope>
</reference>
<gene>
    <name evidence="1" type="ORF">AFUS01_LOCUS17885</name>
    <name evidence="2" type="ORF">AFUS01_LOCUS17917</name>
</gene>
<keyword evidence="3" id="KW-1185">Reference proteome</keyword>
<evidence type="ECO:0000313" key="3">
    <source>
        <dbReference type="Proteomes" id="UP000708208"/>
    </source>
</evidence>
<dbReference type="EMBL" id="CAJVCH010174031">
    <property type="protein sequence ID" value="CAG7729148.1"/>
    <property type="molecule type" value="Genomic_DNA"/>
</dbReference>
<evidence type="ECO:0000313" key="1">
    <source>
        <dbReference type="EMBL" id="CAG7729148.1"/>
    </source>
</evidence>
<dbReference type="Proteomes" id="UP000708208">
    <property type="component" value="Unassembled WGS sequence"/>
</dbReference>
<proteinExistence type="predicted"/>
<protein>
    <submittedName>
        <fullName evidence="1">Uncharacterized protein</fullName>
    </submittedName>
</protein>
<feature type="non-terminal residue" evidence="1">
    <location>
        <position position="21"/>
    </location>
</feature>